<keyword evidence="1" id="KW-0472">Membrane</keyword>
<accession>A0ABV2SD82</accession>
<keyword evidence="2" id="KW-0645">Protease</keyword>
<sequence length="140" mass="15726">MSKYWDEKEHETKWGVVLRDFSVGFIVLILASMAGCPSYRVWQQGLAGQAELKRAEQNRQIAIQEAEAKKEAASLLAAAEVERAKGVAEANRIIGESLRENESYLRYLWITEVAQNETGKTTVYIPTEANIPILEAGKRE</sequence>
<protein>
    <submittedName>
        <fullName evidence="2">Regulator of protease activity HflC (Stomatin/prohibitin superfamily)</fullName>
    </submittedName>
</protein>
<comment type="caution">
    <text evidence="2">The sequence shown here is derived from an EMBL/GenBank/DDBJ whole genome shotgun (WGS) entry which is preliminary data.</text>
</comment>
<feature type="transmembrane region" description="Helical" evidence="1">
    <location>
        <begin position="21"/>
        <end position="42"/>
    </location>
</feature>
<gene>
    <name evidence="2" type="ORF">V5J35_000912</name>
</gene>
<reference evidence="2 3" key="1">
    <citation type="submission" date="2024-06" db="EMBL/GenBank/DDBJ databases">
        <title>Genomic Encyclopedia of Type Strains, Phase V (KMG-V): Genome sequencing to study the core and pangenomes of soil and plant-associated prokaryotes.</title>
        <authorList>
            <person name="Whitman W."/>
        </authorList>
    </citation>
    <scope>NUCLEOTIDE SEQUENCE [LARGE SCALE GENOMIC DNA]</scope>
    <source>
        <strain evidence="2 3">NE40</strain>
    </source>
</reference>
<keyword evidence="1" id="KW-0812">Transmembrane</keyword>
<name>A0ABV2SD82_9GAMM</name>
<organism evidence="2 3">
    <name type="scientific">Endozoicomonas lisbonensis</name>
    <dbReference type="NCBI Taxonomy" id="3120522"/>
    <lineage>
        <taxon>Bacteria</taxon>
        <taxon>Pseudomonadati</taxon>
        <taxon>Pseudomonadota</taxon>
        <taxon>Gammaproteobacteria</taxon>
        <taxon>Oceanospirillales</taxon>
        <taxon>Endozoicomonadaceae</taxon>
        <taxon>Endozoicomonas</taxon>
    </lineage>
</organism>
<keyword evidence="2" id="KW-0378">Hydrolase</keyword>
<dbReference type="GO" id="GO:0008233">
    <property type="term" value="F:peptidase activity"/>
    <property type="evidence" value="ECO:0007669"/>
    <property type="project" value="UniProtKB-KW"/>
</dbReference>
<dbReference type="EMBL" id="JBEWTB010000002">
    <property type="protein sequence ID" value="MET4755720.1"/>
    <property type="molecule type" value="Genomic_DNA"/>
</dbReference>
<proteinExistence type="predicted"/>
<evidence type="ECO:0000313" key="3">
    <source>
        <dbReference type="Proteomes" id="UP001549366"/>
    </source>
</evidence>
<evidence type="ECO:0000256" key="1">
    <source>
        <dbReference type="SAM" id="Phobius"/>
    </source>
</evidence>
<dbReference type="Proteomes" id="UP001549366">
    <property type="component" value="Unassembled WGS sequence"/>
</dbReference>
<evidence type="ECO:0000313" key="2">
    <source>
        <dbReference type="EMBL" id="MET4755720.1"/>
    </source>
</evidence>
<dbReference type="GO" id="GO:0006508">
    <property type="term" value="P:proteolysis"/>
    <property type="evidence" value="ECO:0007669"/>
    <property type="project" value="UniProtKB-KW"/>
</dbReference>
<dbReference type="RefSeq" id="WP_354010109.1">
    <property type="nucleotide sequence ID" value="NZ_JBEWTA010000001.1"/>
</dbReference>
<keyword evidence="3" id="KW-1185">Reference proteome</keyword>
<keyword evidence="1" id="KW-1133">Transmembrane helix</keyword>